<organism evidence="3 4">
    <name type="scientific">Mycena venus</name>
    <dbReference type="NCBI Taxonomy" id="2733690"/>
    <lineage>
        <taxon>Eukaryota</taxon>
        <taxon>Fungi</taxon>
        <taxon>Dikarya</taxon>
        <taxon>Basidiomycota</taxon>
        <taxon>Agaricomycotina</taxon>
        <taxon>Agaricomycetes</taxon>
        <taxon>Agaricomycetidae</taxon>
        <taxon>Agaricales</taxon>
        <taxon>Marasmiineae</taxon>
        <taxon>Mycenaceae</taxon>
        <taxon>Mycena</taxon>
    </lineage>
</organism>
<keyword evidence="1" id="KW-0812">Transmembrane</keyword>
<feature type="domain" description="DUF6534" evidence="2">
    <location>
        <begin position="198"/>
        <end position="283"/>
    </location>
</feature>
<dbReference type="OrthoDB" id="2536347at2759"/>
<evidence type="ECO:0000256" key="1">
    <source>
        <dbReference type="SAM" id="Phobius"/>
    </source>
</evidence>
<keyword evidence="1" id="KW-1133">Transmembrane helix</keyword>
<dbReference type="PANTHER" id="PTHR40465:SF1">
    <property type="entry name" value="DUF6534 DOMAIN-CONTAINING PROTEIN"/>
    <property type="match status" value="1"/>
</dbReference>
<feature type="transmembrane region" description="Helical" evidence="1">
    <location>
        <begin position="152"/>
        <end position="172"/>
    </location>
</feature>
<evidence type="ECO:0000313" key="3">
    <source>
        <dbReference type="EMBL" id="KAF7354118.1"/>
    </source>
</evidence>
<evidence type="ECO:0000259" key="2">
    <source>
        <dbReference type="Pfam" id="PF20152"/>
    </source>
</evidence>
<dbReference type="AlphaFoldDB" id="A0A8H7D0E7"/>
<evidence type="ECO:0000313" key="4">
    <source>
        <dbReference type="Proteomes" id="UP000620124"/>
    </source>
</evidence>
<dbReference type="Pfam" id="PF20152">
    <property type="entry name" value="DUF6534"/>
    <property type="match status" value="1"/>
</dbReference>
<dbReference type="EMBL" id="JACAZI010000008">
    <property type="protein sequence ID" value="KAF7354118.1"/>
    <property type="molecule type" value="Genomic_DNA"/>
</dbReference>
<name>A0A8H7D0E7_9AGAR</name>
<feature type="transmembrane region" description="Helical" evidence="1">
    <location>
        <begin position="76"/>
        <end position="93"/>
    </location>
</feature>
<sequence length="343" mass="37532">MAMRPSTAPARRNTASGLFFAIMNSTSCGLSASEISEIAGPAVVGYFLNWGLLGTLTLQLYLYYQAFPKDRAFTNCLVYGVYAIVLVQTMLMTRDAVTTFVYHFGDLCALAKRANLGFEWFSLPIMSGLVAFIGQSFYAYRIHVLSKSWKMPLFIVTVSLVSCIGTFMAGYFAGKSEHHPIGRGPANNISAAVGLIGSALSDIIITTWLTCYLLKRDTGFRGTHALILRLTWITIETGCVTAVTALVTVILVFVFPDKPYFFTPAVVLPMVYANTLLAVLNSRFQILDGRRHTPSQSIMSTPSFLAHSQGSDDPNPSVQSPIVTIEREAFGARELDNLSKTKA</sequence>
<dbReference type="InterPro" id="IPR045339">
    <property type="entry name" value="DUF6534"/>
</dbReference>
<reference evidence="3" key="1">
    <citation type="submission" date="2020-05" db="EMBL/GenBank/DDBJ databases">
        <title>Mycena genomes resolve the evolution of fungal bioluminescence.</title>
        <authorList>
            <person name="Tsai I.J."/>
        </authorList>
    </citation>
    <scope>NUCLEOTIDE SEQUENCE</scope>
    <source>
        <strain evidence="3">CCC161011</strain>
    </source>
</reference>
<dbReference type="PANTHER" id="PTHR40465">
    <property type="entry name" value="CHROMOSOME 1, WHOLE GENOME SHOTGUN SEQUENCE"/>
    <property type="match status" value="1"/>
</dbReference>
<proteinExistence type="predicted"/>
<feature type="transmembrane region" description="Helical" evidence="1">
    <location>
        <begin position="120"/>
        <end position="140"/>
    </location>
</feature>
<keyword evidence="4" id="KW-1185">Reference proteome</keyword>
<feature type="transmembrane region" description="Helical" evidence="1">
    <location>
        <begin position="226"/>
        <end position="255"/>
    </location>
</feature>
<gene>
    <name evidence="3" type="ORF">MVEN_01099200</name>
</gene>
<accession>A0A8H7D0E7</accession>
<protein>
    <recommendedName>
        <fullName evidence="2">DUF6534 domain-containing protein</fullName>
    </recommendedName>
</protein>
<feature type="transmembrane region" description="Helical" evidence="1">
    <location>
        <begin position="192"/>
        <end position="214"/>
    </location>
</feature>
<feature type="transmembrane region" description="Helical" evidence="1">
    <location>
        <begin position="261"/>
        <end position="281"/>
    </location>
</feature>
<dbReference type="Proteomes" id="UP000620124">
    <property type="component" value="Unassembled WGS sequence"/>
</dbReference>
<comment type="caution">
    <text evidence="3">The sequence shown here is derived from an EMBL/GenBank/DDBJ whole genome shotgun (WGS) entry which is preliminary data.</text>
</comment>
<keyword evidence="1" id="KW-0472">Membrane</keyword>
<feature type="transmembrane region" description="Helical" evidence="1">
    <location>
        <begin position="42"/>
        <end position="64"/>
    </location>
</feature>